<dbReference type="PANTHER" id="PTHR42850">
    <property type="entry name" value="METALLOPHOSPHOESTERASE"/>
    <property type="match status" value="1"/>
</dbReference>
<feature type="domain" description="Calcineurin-like phosphoesterase" evidence="1">
    <location>
        <begin position="1"/>
        <end position="140"/>
    </location>
</feature>
<dbReference type="Pfam" id="PF00149">
    <property type="entry name" value="Metallophos"/>
    <property type="match status" value="1"/>
</dbReference>
<dbReference type="InterPro" id="IPR050126">
    <property type="entry name" value="Ap4A_hydrolase"/>
</dbReference>
<dbReference type="RefSeq" id="WP_115564553.1">
    <property type="nucleotide sequence ID" value="NZ_QRGR01000005.1"/>
</dbReference>
<dbReference type="Gene3D" id="3.60.21.10">
    <property type="match status" value="1"/>
</dbReference>
<dbReference type="EMBL" id="QRGR01000005">
    <property type="protein sequence ID" value="RDV16143.1"/>
    <property type="molecule type" value="Genomic_DNA"/>
</dbReference>
<accession>A0A3D8LFI6</accession>
<evidence type="ECO:0000313" key="3">
    <source>
        <dbReference type="Proteomes" id="UP000256708"/>
    </source>
</evidence>
<evidence type="ECO:0000259" key="1">
    <source>
        <dbReference type="Pfam" id="PF00149"/>
    </source>
</evidence>
<dbReference type="PANTHER" id="PTHR42850:SF2">
    <property type="entry name" value="BLL5683 PROTEIN"/>
    <property type="match status" value="1"/>
</dbReference>
<proteinExistence type="predicted"/>
<reference evidence="3" key="1">
    <citation type="submission" date="2018-08" db="EMBL/GenBank/DDBJ databases">
        <authorList>
            <person name="Liu Z.-W."/>
            <person name="Du Z.-J."/>
        </authorList>
    </citation>
    <scope>NUCLEOTIDE SEQUENCE [LARGE SCALE GENOMIC DNA]</scope>
    <source>
        <strain evidence="3">H4X</strain>
    </source>
</reference>
<dbReference type="PIRSF" id="PIRSF000883">
    <property type="entry name" value="Pesterase_MJ0912"/>
    <property type="match status" value="1"/>
</dbReference>
<dbReference type="SUPFAM" id="SSF56300">
    <property type="entry name" value="Metallo-dependent phosphatases"/>
    <property type="match status" value="1"/>
</dbReference>
<dbReference type="InterPro" id="IPR011152">
    <property type="entry name" value="Pesterase_MJ0912"/>
</dbReference>
<protein>
    <submittedName>
        <fullName evidence="2">Metallophosphoesterase</fullName>
    </submittedName>
</protein>
<name>A0A3D8LFI6_9BACT</name>
<sequence>MRVLIFGDVHGNLPALEKMLEKAGTVDRMICHGDVVNYGPWSNECVQLLQSLDCSCLVGNHEEFFLEGSYPGEHPVARGFFDHCYPLFTQQEIISTYGERLQLGDYQVQHTVNNQYIYPDTDINALELKENYIIGHSHHQFAAETASGKKLVNTGSVGQNRKYINVINYLIYDTEQNALELEALVYEVDQVINKMKQQGYPPLCLDYYLQKKRV</sequence>
<organism evidence="2 3">
    <name type="scientific">Pontibacter diazotrophicus</name>
    <dbReference type="NCBI Taxonomy" id="1400979"/>
    <lineage>
        <taxon>Bacteria</taxon>
        <taxon>Pseudomonadati</taxon>
        <taxon>Bacteroidota</taxon>
        <taxon>Cytophagia</taxon>
        <taxon>Cytophagales</taxon>
        <taxon>Hymenobacteraceae</taxon>
        <taxon>Pontibacter</taxon>
    </lineage>
</organism>
<keyword evidence="3" id="KW-1185">Reference proteome</keyword>
<gene>
    <name evidence="2" type="ORF">DXT99_05595</name>
</gene>
<dbReference type="InterPro" id="IPR004843">
    <property type="entry name" value="Calcineurin-like_PHP"/>
</dbReference>
<dbReference type="Proteomes" id="UP000256708">
    <property type="component" value="Unassembled WGS sequence"/>
</dbReference>
<dbReference type="InterPro" id="IPR029052">
    <property type="entry name" value="Metallo-depent_PP-like"/>
</dbReference>
<dbReference type="AlphaFoldDB" id="A0A3D8LFI6"/>
<comment type="caution">
    <text evidence="2">The sequence shown here is derived from an EMBL/GenBank/DDBJ whole genome shotgun (WGS) entry which is preliminary data.</text>
</comment>
<dbReference type="OrthoDB" id="9813918at2"/>
<dbReference type="GO" id="GO:0005737">
    <property type="term" value="C:cytoplasm"/>
    <property type="evidence" value="ECO:0007669"/>
    <property type="project" value="TreeGrafter"/>
</dbReference>
<evidence type="ECO:0000313" key="2">
    <source>
        <dbReference type="EMBL" id="RDV16143.1"/>
    </source>
</evidence>
<dbReference type="GO" id="GO:0016791">
    <property type="term" value="F:phosphatase activity"/>
    <property type="evidence" value="ECO:0007669"/>
    <property type="project" value="TreeGrafter"/>
</dbReference>